<dbReference type="GO" id="GO:0048511">
    <property type="term" value="P:rhythmic process"/>
    <property type="evidence" value="ECO:0007669"/>
    <property type="project" value="UniProtKB-KW"/>
</dbReference>
<dbReference type="HOGENOM" id="CLU_448297_0_0_1"/>
<dbReference type="Pfam" id="PF00989">
    <property type="entry name" value="PAS"/>
    <property type="match status" value="1"/>
</dbReference>
<evidence type="ECO:0000256" key="5">
    <source>
        <dbReference type="ARBA" id="ARBA00022491"/>
    </source>
</evidence>
<accession>W5L3B9</accession>
<dbReference type="GO" id="GO:1904613">
    <property type="term" value="P:cellular response to 2,3,7,8-tetrachlorodibenzodioxine"/>
    <property type="evidence" value="ECO:0007669"/>
    <property type="project" value="UniProtKB-ARBA"/>
</dbReference>
<dbReference type="CDD" id="cd19696">
    <property type="entry name" value="bHLH-PAS_AhR_like"/>
    <property type="match status" value="1"/>
</dbReference>
<keyword evidence="9" id="KW-0090">Biological rhythms</keyword>
<dbReference type="GO" id="GO:0046983">
    <property type="term" value="F:protein dimerization activity"/>
    <property type="evidence" value="ECO:0007669"/>
    <property type="project" value="InterPro"/>
</dbReference>
<dbReference type="Gene3D" id="3.30.450.20">
    <property type="entry name" value="PAS domain"/>
    <property type="match status" value="2"/>
</dbReference>
<dbReference type="InterPro" id="IPR035965">
    <property type="entry name" value="PAS-like_dom_sf"/>
</dbReference>
<sequence>MLGTGGTYAGKKRKKPVQKIPKPPPPEGSKSNPSKRHRDRLNMELDKLTSLLPFPEDVRSRLDKLSVLRLSVGYLKVKSYFNATMKKNVGGAWPVDRSAGSFGGNGLTVSSLDGVSFSEGDLLLQALNGFVMCVTAEGYVFYSSPTIQDYLGFHQSDVVHQSVFELIHTDDRAMFRRQLHFALNPSQGDPESEALQKSSEITTNLINYNPQQLPPENTSFLERSFCCRFRCLLDNSSGFLALNFQGRLKYLHGQNKVMEDGTIAHPQLALFIIATPLQTPSILEIRSKTLLFQTKHKLDFTPMGIDTRGKVVLGYTEIELCMRGTGYQFIHAADMMHCADNHLRMIKTGESGLTVFRLLSKAGTWIWVQSNARLVFKGGRPDFIVARQRALTNEEGEEHLRQRTLQIPFSVTTGEGVLYEVDPSLDMEDQDPSAKAWKPQPNTLMSSMVKQDQSQSYQPSDPNSQLYLERAFRDSHALLTVPGNTCQAADGSPAIKEESVVRDMMDSLQQIIGVSNLCGNVDELELNQQELKDWETVLLKMNNINTEVEAPSELTDIMANEIFTYVEDMLFNESGTVTSERLPDCLSELRLQQEFVGPGDQGLDGFLDIRGGAETGSPSRGMMKLTHIDSEMPVVPQQDVFVDSLGLSEVSGQKMPSCSKSMRFNSSLTGQQNQARLAPQNDRAERSQSSIQPGNLVYPDSVTLPNLGQNQAQPIGFHNQLNQPIRQSNHWFPNNETNKQSISLSQDIPLNPAPGACLQGQFSINTHKITNQTNQRLPTWQPHQHSVQPELAMLPNITNIPNIISVPNVPNLPKVPNGHQQAFGGQQEDVQQDPLAQLMMQSGFDPNSLPQPLANNAIYGQAEVELLQSPPNALYSQQGELMPMAANTVYNQQGQLMQKAANIVYSQQRELLGNSNPALTSSCMFQRAPQAPTNSLGYAPVVQEAMISSCQKTKGFLNQTSPQGSCFYQNSMPVPVKANTVNCHLPLGPESMQPQRQQFLACNGQTQIPNQPVKENGTFQLGTSCLFNNNQTNNF</sequence>
<dbReference type="GO" id="GO:0034751">
    <property type="term" value="C:aryl hydrocarbon receptor complex"/>
    <property type="evidence" value="ECO:0007669"/>
    <property type="project" value="TreeGrafter"/>
</dbReference>
<feature type="region of interest" description="Disordered" evidence="14">
    <location>
        <begin position="652"/>
        <end position="696"/>
    </location>
</feature>
<dbReference type="PROSITE" id="PS50888">
    <property type="entry name" value="BHLH"/>
    <property type="match status" value="1"/>
</dbReference>
<reference evidence="18" key="1">
    <citation type="submission" date="2013-03" db="EMBL/GenBank/DDBJ databases">
        <authorList>
            <person name="Jeffery W."/>
            <person name="Warren W."/>
            <person name="Wilson R.K."/>
        </authorList>
    </citation>
    <scope>NUCLEOTIDE SEQUENCE</scope>
    <source>
        <strain evidence="18">female</strain>
    </source>
</reference>
<evidence type="ECO:0000256" key="2">
    <source>
        <dbReference type="ARBA" id="ARBA00004496"/>
    </source>
</evidence>
<evidence type="ECO:0000256" key="7">
    <source>
        <dbReference type="ARBA" id="ARBA00022765"/>
    </source>
</evidence>
<dbReference type="Pfam" id="PF08447">
    <property type="entry name" value="PAS_3"/>
    <property type="match status" value="1"/>
</dbReference>
<dbReference type="FunFam" id="3.30.450.20:FF:000019">
    <property type="entry name" value="Aryl hydrocarbon receptor 1"/>
    <property type="match status" value="1"/>
</dbReference>
<keyword evidence="18" id="KW-1185">Reference proteome</keyword>
<organism evidence="17 18">
    <name type="scientific">Astyanax mexicanus</name>
    <name type="common">Blind cave fish</name>
    <name type="synonym">Astyanax fasciatus mexicanus</name>
    <dbReference type="NCBI Taxonomy" id="7994"/>
    <lineage>
        <taxon>Eukaryota</taxon>
        <taxon>Metazoa</taxon>
        <taxon>Chordata</taxon>
        <taxon>Craniata</taxon>
        <taxon>Vertebrata</taxon>
        <taxon>Euteleostomi</taxon>
        <taxon>Actinopterygii</taxon>
        <taxon>Neopterygii</taxon>
        <taxon>Teleostei</taxon>
        <taxon>Ostariophysi</taxon>
        <taxon>Characiformes</taxon>
        <taxon>Characoidei</taxon>
        <taxon>Acestrorhamphidae</taxon>
        <taxon>Acestrorhamphinae</taxon>
        <taxon>Astyanax</taxon>
    </lineage>
</organism>
<dbReference type="SMART" id="SM00353">
    <property type="entry name" value="HLH"/>
    <property type="match status" value="1"/>
</dbReference>
<dbReference type="GeneTree" id="ENSGT00940000154486"/>
<proteinExistence type="predicted"/>
<dbReference type="STRING" id="7994.ENSAMXP00000014331"/>
<dbReference type="SUPFAM" id="SSF55785">
    <property type="entry name" value="PYP-like sensor domain (PAS domain)"/>
    <property type="match status" value="2"/>
</dbReference>
<dbReference type="GO" id="GO:0048513">
    <property type="term" value="P:animal organ development"/>
    <property type="evidence" value="ECO:0007669"/>
    <property type="project" value="UniProtKB-ARBA"/>
</dbReference>
<dbReference type="SUPFAM" id="SSF47459">
    <property type="entry name" value="HLH, helix-loop-helix DNA-binding domain"/>
    <property type="match status" value="1"/>
</dbReference>
<keyword evidence="11" id="KW-0010">Activator</keyword>
<dbReference type="GO" id="GO:0006805">
    <property type="term" value="P:xenobiotic metabolic process"/>
    <property type="evidence" value="ECO:0007669"/>
    <property type="project" value="InterPro"/>
</dbReference>
<comment type="subcellular location">
    <subcellularLocation>
        <location evidence="2">Cytoplasm</location>
    </subcellularLocation>
    <subcellularLocation>
        <location evidence="1">Nucleus</location>
    </subcellularLocation>
</comment>
<reference evidence="17" key="3">
    <citation type="submission" date="2025-08" db="UniProtKB">
        <authorList>
            <consortium name="Ensembl"/>
        </authorList>
    </citation>
    <scope>IDENTIFICATION</scope>
</reference>
<dbReference type="InterPro" id="IPR013655">
    <property type="entry name" value="PAS_fold_3"/>
</dbReference>
<dbReference type="Gene3D" id="4.10.280.10">
    <property type="entry name" value="Helix-loop-helix DNA-binding domain"/>
    <property type="match status" value="1"/>
</dbReference>
<evidence type="ECO:0000256" key="12">
    <source>
        <dbReference type="ARBA" id="ARBA00023163"/>
    </source>
</evidence>
<keyword evidence="8" id="KW-0805">Transcription regulation</keyword>
<dbReference type="SMART" id="SM00091">
    <property type="entry name" value="PAS"/>
    <property type="match status" value="2"/>
</dbReference>
<dbReference type="Proteomes" id="UP000018467">
    <property type="component" value="Unassembled WGS sequence"/>
</dbReference>
<dbReference type="InterPro" id="IPR000014">
    <property type="entry name" value="PAS"/>
</dbReference>
<keyword evidence="5" id="KW-0678">Repressor</keyword>
<dbReference type="InterPro" id="IPR036638">
    <property type="entry name" value="HLH_DNA-bd_sf"/>
</dbReference>
<keyword evidence="7" id="KW-0013">ADP-ribosylation</keyword>
<dbReference type="eggNOG" id="KOG3560">
    <property type="taxonomic scope" value="Eukaryota"/>
</dbReference>
<dbReference type="InterPro" id="IPR011598">
    <property type="entry name" value="bHLH_dom"/>
</dbReference>
<protein>
    <recommendedName>
        <fullName evidence="3">Aryl hydrocarbon receptor</fullName>
    </recommendedName>
</protein>
<dbReference type="InParanoid" id="W5L3B9"/>
<feature type="region of interest" description="Disordered" evidence="14">
    <location>
        <begin position="1"/>
        <end position="37"/>
    </location>
</feature>
<dbReference type="InterPro" id="IPR039091">
    <property type="entry name" value="AHR/AHRR"/>
</dbReference>
<reference evidence="18" key="2">
    <citation type="journal article" date="2014" name="Nat. Commun.">
        <title>The cavefish genome reveals candidate genes for eye loss.</title>
        <authorList>
            <person name="McGaugh S.E."/>
            <person name="Gross J.B."/>
            <person name="Aken B."/>
            <person name="Blin M."/>
            <person name="Borowsky R."/>
            <person name="Chalopin D."/>
            <person name="Hinaux H."/>
            <person name="Jeffery W.R."/>
            <person name="Keene A."/>
            <person name="Ma L."/>
            <person name="Minx P."/>
            <person name="Murphy D."/>
            <person name="O'Quin K.E."/>
            <person name="Retaux S."/>
            <person name="Rohner N."/>
            <person name="Searle S.M."/>
            <person name="Stahl B.A."/>
            <person name="Tabin C."/>
            <person name="Volff J.N."/>
            <person name="Yoshizawa M."/>
            <person name="Warren W.C."/>
        </authorList>
    </citation>
    <scope>NUCLEOTIDE SEQUENCE [LARGE SCALE GENOMIC DNA]</scope>
    <source>
        <strain evidence="18">female</strain>
    </source>
</reference>
<dbReference type="Ensembl" id="ENSAMXT00000014331.2">
    <property type="protein sequence ID" value="ENSAMXP00000014331.2"/>
    <property type="gene ID" value="ENSAMXG00000013928.2"/>
</dbReference>
<evidence type="ECO:0000259" key="15">
    <source>
        <dbReference type="PROSITE" id="PS50112"/>
    </source>
</evidence>
<dbReference type="GO" id="GO:0000976">
    <property type="term" value="F:transcription cis-regulatory region binding"/>
    <property type="evidence" value="ECO:0007669"/>
    <property type="project" value="TreeGrafter"/>
</dbReference>
<evidence type="ECO:0000256" key="14">
    <source>
        <dbReference type="SAM" id="MobiDB-lite"/>
    </source>
</evidence>
<dbReference type="AlphaFoldDB" id="W5L3B9"/>
<reference evidence="17" key="4">
    <citation type="submission" date="2025-09" db="UniProtKB">
        <authorList>
            <consortium name="Ensembl"/>
        </authorList>
    </citation>
    <scope>IDENTIFICATION</scope>
</reference>
<evidence type="ECO:0000313" key="17">
    <source>
        <dbReference type="Ensembl" id="ENSAMXP00000014331.2"/>
    </source>
</evidence>
<keyword evidence="4" id="KW-0963">Cytoplasm</keyword>
<keyword evidence="10" id="KW-0238">DNA-binding</keyword>
<dbReference type="GO" id="GO:0005737">
    <property type="term" value="C:cytoplasm"/>
    <property type="evidence" value="ECO:0007669"/>
    <property type="project" value="UniProtKB-SubCell"/>
</dbReference>
<evidence type="ECO:0000256" key="1">
    <source>
        <dbReference type="ARBA" id="ARBA00004123"/>
    </source>
</evidence>
<evidence type="ECO:0000256" key="3">
    <source>
        <dbReference type="ARBA" id="ARBA00015909"/>
    </source>
</evidence>
<evidence type="ECO:0000256" key="13">
    <source>
        <dbReference type="ARBA" id="ARBA00023242"/>
    </source>
</evidence>
<name>W5L3B9_ASTMX</name>
<evidence type="ECO:0000256" key="6">
    <source>
        <dbReference type="ARBA" id="ARBA00022737"/>
    </source>
</evidence>
<dbReference type="GO" id="GO:0005634">
    <property type="term" value="C:nucleus"/>
    <property type="evidence" value="ECO:0007669"/>
    <property type="project" value="UniProtKB-SubCell"/>
</dbReference>
<keyword evidence="13" id="KW-0539">Nucleus</keyword>
<evidence type="ECO:0000256" key="11">
    <source>
        <dbReference type="ARBA" id="ARBA00023159"/>
    </source>
</evidence>
<feature type="compositionally biased region" description="Polar residues" evidence="14">
    <location>
        <begin position="652"/>
        <end position="675"/>
    </location>
</feature>
<keyword evidence="6" id="KW-0677">Repeat</keyword>
<feature type="domain" description="BHLH" evidence="16">
    <location>
        <begin position="25"/>
        <end position="78"/>
    </location>
</feature>
<evidence type="ECO:0000259" key="16">
    <source>
        <dbReference type="PROSITE" id="PS50888"/>
    </source>
</evidence>
<feature type="domain" description="PAS" evidence="15">
    <location>
        <begin position="123"/>
        <end position="186"/>
    </location>
</feature>
<dbReference type="CDD" id="cd00130">
    <property type="entry name" value="PAS"/>
    <property type="match status" value="2"/>
</dbReference>
<dbReference type="FunFam" id="4.10.280.10:FF:000024">
    <property type="entry name" value="Aryl hydrocarbon receptor 2"/>
    <property type="match status" value="1"/>
</dbReference>
<dbReference type="PROSITE" id="PS50112">
    <property type="entry name" value="PAS"/>
    <property type="match status" value="1"/>
</dbReference>
<dbReference type="PANTHER" id="PTHR10649:SF17">
    <property type="entry name" value="ARYL HYDROCARBON RECEPTOR 2"/>
    <property type="match status" value="1"/>
</dbReference>
<evidence type="ECO:0000256" key="4">
    <source>
        <dbReference type="ARBA" id="ARBA00022490"/>
    </source>
</evidence>
<dbReference type="GO" id="GO:0004879">
    <property type="term" value="F:nuclear receptor activity"/>
    <property type="evidence" value="ECO:0007669"/>
    <property type="project" value="TreeGrafter"/>
</dbReference>
<evidence type="ECO:0000256" key="9">
    <source>
        <dbReference type="ARBA" id="ARBA00023108"/>
    </source>
</evidence>
<evidence type="ECO:0000256" key="8">
    <source>
        <dbReference type="ARBA" id="ARBA00023015"/>
    </source>
</evidence>
<evidence type="ECO:0000313" key="18">
    <source>
        <dbReference type="Proteomes" id="UP000018467"/>
    </source>
</evidence>
<keyword evidence="12" id="KW-0804">Transcription</keyword>
<evidence type="ECO:0000256" key="10">
    <source>
        <dbReference type="ARBA" id="ARBA00023125"/>
    </source>
</evidence>
<dbReference type="Bgee" id="ENSAMXG00000013928">
    <property type="expression patterns" value="Expressed in olfactory epithelium and 14 other cell types or tissues"/>
</dbReference>
<dbReference type="InterPro" id="IPR013767">
    <property type="entry name" value="PAS_fold"/>
</dbReference>
<dbReference type="PANTHER" id="PTHR10649">
    <property type="entry name" value="ARYL HYDROCARBON RECEPTOR"/>
    <property type="match status" value="1"/>
</dbReference>
<dbReference type="FunFam" id="3.30.450.20:FF:000035">
    <property type="entry name" value="Aryl hydrocarbon receptor"/>
    <property type="match status" value="1"/>
</dbReference>